<dbReference type="Pfam" id="PF07905">
    <property type="entry name" value="PucR"/>
    <property type="match status" value="1"/>
</dbReference>
<keyword evidence="6" id="KW-1185">Reference proteome</keyword>
<dbReference type="InterPro" id="IPR042070">
    <property type="entry name" value="PucR_C-HTH_sf"/>
</dbReference>
<evidence type="ECO:0000256" key="1">
    <source>
        <dbReference type="ARBA" id="ARBA00006754"/>
    </source>
</evidence>
<dbReference type="Pfam" id="PF13556">
    <property type="entry name" value="HTH_30"/>
    <property type="match status" value="1"/>
</dbReference>
<comment type="similarity">
    <text evidence="1">Belongs to the CdaR family.</text>
</comment>
<dbReference type="Pfam" id="PF17853">
    <property type="entry name" value="GGDEF_2"/>
    <property type="match status" value="1"/>
</dbReference>
<feature type="domain" description="Purine catabolism PurC-like" evidence="2">
    <location>
        <begin position="8"/>
        <end position="129"/>
    </location>
</feature>
<dbReference type="GeneID" id="77471989"/>
<evidence type="ECO:0000313" key="6">
    <source>
        <dbReference type="Proteomes" id="UP000241201"/>
    </source>
</evidence>
<dbReference type="Gene3D" id="1.10.10.2840">
    <property type="entry name" value="PucR C-terminal helix-turn-helix domain"/>
    <property type="match status" value="1"/>
</dbReference>
<dbReference type="EMBL" id="PYLP01000034">
    <property type="protein sequence ID" value="PST35488.1"/>
    <property type="molecule type" value="Genomic_DNA"/>
</dbReference>
<name>A0A2T3FJN7_9FIRM</name>
<evidence type="ECO:0000259" key="2">
    <source>
        <dbReference type="Pfam" id="PF07905"/>
    </source>
</evidence>
<proteinExistence type="inferred from homology"/>
<dbReference type="RefSeq" id="WP_106988911.1">
    <property type="nucleotide sequence ID" value="NZ_DBGDQT010000170.1"/>
</dbReference>
<dbReference type="InterPro" id="IPR051448">
    <property type="entry name" value="CdaR-like_regulators"/>
</dbReference>
<sequence length="550" mass="65148">MVLTVKDLITTSNIHDLKVICGKEEMNREIKGIKIIEVENIEKYLREGELILASFLVYQDCTSSQFEEHLKKILQLNVAGFVVKTRDGFEKYKFKYDILKKYCREGNIPLLEISSKESFWNIIRYVLKEVYDDDRGQLKYHKLMNDNFKALVFDNNASPKEIIELLSMIIENPIELYYDDFNCLDLENKKDTKLIRNQQIVEFDPGIISKYHYKKQVYQDFNQYIILITTIYQANINIVINEKKRKLVDLDFIAIENAIDTLRYSFTFEFARNEIKKKYHKDIIYNMINSQLNYNQTTEAARMLGLKEDEYYRIVSFHSIQENKEGIYTEEQLDEIELITREISSFYPNEHIYKNVTQIIMLQKMDSDKEDQKSLERIQNLLKLVRNNILHRNKEIDFDIGIGQIVKGYRNLQLSYKQSIIAMNFMSSARRITGDQNKSIVHYSKLGFLQIFAEIENPDKLLKYIPGSVLKLYEYDHKQNSELVLTLESYLRNNLSIKKTSEDLCIHYRSVSYRLDKIVDITNINFHDSVEILAIKNGLIIYEMSKKLRN</sequence>
<reference evidence="6" key="1">
    <citation type="submission" date="2018-03" db="EMBL/GenBank/DDBJ databases">
        <title>Lachnoclostridium SNUG30370 gen.nov., sp.nov., isolated from human faeces.</title>
        <authorList>
            <person name="Seo B."/>
            <person name="Jeon K."/>
            <person name="Ko G."/>
        </authorList>
    </citation>
    <scope>NUCLEOTIDE SEQUENCE [LARGE SCALE GENOMIC DNA]</scope>
    <source>
        <strain evidence="6">SNUG30370</strain>
    </source>
</reference>
<organism evidence="5 6">
    <name type="scientific">Faecalibacillus faecis</name>
    <dbReference type="NCBI Taxonomy" id="1982628"/>
    <lineage>
        <taxon>Bacteria</taxon>
        <taxon>Bacillati</taxon>
        <taxon>Bacillota</taxon>
        <taxon>Erysipelotrichia</taxon>
        <taxon>Erysipelotrichales</taxon>
        <taxon>Coprobacillaceae</taxon>
        <taxon>Faecalibacillus</taxon>
    </lineage>
</organism>
<dbReference type="AlphaFoldDB" id="A0A2T3FJN7"/>
<feature type="domain" description="PucR C-terminal helix-turn-helix" evidence="3">
    <location>
        <begin position="483"/>
        <end position="536"/>
    </location>
</feature>
<evidence type="ECO:0000259" key="3">
    <source>
        <dbReference type="Pfam" id="PF13556"/>
    </source>
</evidence>
<dbReference type="InterPro" id="IPR012914">
    <property type="entry name" value="PucR_dom"/>
</dbReference>
<evidence type="ECO:0000259" key="4">
    <source>
        <dbReference type="Pfam" id="PF17853"/>
    </source>
</evidence>
<feature type="domain" description="CdaR GGDEF-like" evidence="4">
    <location>
        <begin position="298"/>
        <end position="423"/>
    </location>
</feature>
<evidence type="ECO:0000313" key="5">
    <source>
        <dbReference type="EMBL" id="PST35488.1"/>
    </source>
</evidence>
<comment type="caution">
    <text evidence="5">The sequence shown here is derived from an EMBL/GenBank/DDBJ whole genome shotgun (WGS) entry which is preliminary data.</text>
</comment>
<dbReference type="PANTHER" id="PTHR33744">
    <property type="entry name" value="CARBOHYDRATE DIACID REGULATOR"/>
    <property type="match status" value="1"/>
</dbReference>
<accession>A0A2T3FJN7</accession>
<gene>
    <name evidence="5" type="ORF">C7U55_12975</name>
</gene>
<protein>
    <submittedName>
        <fullName evidence="5">PucR family transcriptional regulator</fullName>
    </submittedName>
</protein>
<dbReference type="Proteomes" id="UP000241201">
    <property type="component" value="Unassembled WGS sequence"/>
</dbReference>
<dbReference type="InterPro" id="IPR041522">
    <property type="entry name" value="CdaR_GGDEF"/>
</dbReference>
<dbReference type="InterPro" id="IPR025736">
    <property type="entry name" value="PucR_C-HTH_dom"/>
</dbReference>
<dbReference type="PANTHER" id="PTHR33744:SF1">
    <property type="entry name" value="DNA-BINDING TRANSCRIPTIONAL ACTIVATOR ADER"/>
    <property type="match status" value="1"/>
</dbReference>